<keyword evidence="1" id="KW-0732">Signal</keyword>
<dbReference type="InterPro" id="IPR029058">
    <property type="entry name" value="AB_hydrolase_fold"/>
</dbReference>
<dbReference type="PANTHER" id="PTHR48098">
    <property type="entry name" value="ENTEROCHELIN ESTERASE-RELATED"/>
    <property type="match status" value="1"/>
</dbReference>
<keyword evidence="3" id="KW-1185">Reference proteome</keyword>
<dbReference type="Proteomes" id="UP000546464">
    <property type="component" value="Unassembled WGS sequence"/>
</dbReference>
<name>A0A842HDI7_9BACT</name>
<dbReference type="AlphaFoldDB" id="A0A842HDI7"/>
<dbReference type="PANTHER" id="PTHR48098:SF1">
    <property type="entry name" value="DIACYLGLYCEROL ACYLTRANSFERASE_MYCOLYLTRANSFERASE AG85A"/>
    <property type="match status" value="1"/>
</dbReference>
<accession>A0A842HDI7</accession>
<dbReference type="SUPFAM" id="SSF53474">
    <property type="entry name" value="alpha/beta-Hydrolases"/>
    <property type="match status" value="1"/>
</dbReference>
<dbReference type="RefSeq" id="WP_185675250.1">
    <property type="nucleotide sequence ID" value="NZ_JACHVB010000020.1"/>
</dbReference>
<dbReference type="Pfam" id="PF00756">
    <property type="entry name" value="Esterase"/>
    <property type="match status" value="1"/>
</dbReference>
<dbReference type="GO" id="GO:0016747">
    <property type="term" value="F:acyltransferase activity, transferring groups other than amino-acyl groups"/>
    <property type="evidence" value="ECO:0007669"/>
    <property type="project" value="TreeGrafter"/>
</dbReference>
<reference evidence="2 3" key="1">
    <citation type="submission" date="2020-07" db="EMBL/GenBank/DDBJ databases">
        <authorList>
            <person name="Feng X."/>
        </authorList>
    </citation>
    <scope>NUCLEOTIDE SEQUENCE [LARGE SCALE GENOMIC DNA]</scope>
    <source>
        <strain evidence="2 3">JCM31066</strain>
    </source>
</reference>
<protein>
    <submittedName>
        <fullName evidence="2">Prolyl oligopeptidase family serine peptidase</fullName>
    </submittedName>
</protein>
<dbReference type="EMBL" id="JACHVB010000020">
    <property type="protein sequence ID" value="MBC2594269.1"/>
    <property type="molecule type" value="Genomic_DNA"/>
</dbReference>
<proteinExistence type="predicted"/>
<feature type="signal peptide" evidence="1">
    <location>
        <begin position="1"/>
        <end position="20"/>
    </location>
</feature>
<comment type="caution">
    <text evidence="2">The sequence shown here is derived from an EMBL/GenBank/DDBJ whole genome shotgun (WGS) entry which is preliminary data.</text>
</comment>
<feature type="chain" id="PRO_5032477960" evidence="1">
    <location>
        <begin position="21"/>
        <end position="282"/>
    </location>
</feature>
<dbReference type="InterPro" id="IPR000801">
    <property type="entry name" value="Esterase-like"/>
</dbReference>
<evidence type="ECO:0000256" key="1">
    <source>
        <dbReference type="SAM" id="SignalP"/>
    </source>
</evidence>
<evidence type="ECO:0000313" key="2">
    <source>
        <dbReference type="EMBL" id="MBC2594269.1"/>
    </source>
</evidence>
<sequence>MLTRLHVACFFLALLTPAFEPLYASSEADEARIRHHSFTSRALDKSMAYTAIVPEGYDESRGDWPVLFFLHGLGRNENSLTDDPTCRQLLLRQPYVIILPRGEGGWYINSPVNPAARYADYLDEVFKRTAKDYRLSTDPARRGIGGWSAGGYGSVQTVLRHPGAFTALATIIGVVDYPREDTPENPLKFAVITGVFGTDPELWQAYNPLLSAKELQNVDVLVVIGDRAFDREMNERFVAELEAADVPVTVAHVPPGHTFAAIEQGLPYVLNFMRAHITADRN</sequence>
<dbReference type="InterPro" id="IPR050583">
    <property type="entry name" value="Mycobacterial_A85_antigen"/>
</dbReference>
<dbReference type="Gene3D" id="3.40.50.1820">
    <property type="entry name" value="alpha/beta hydrolase"/>
    <property type="match status" value="1"/>
</dbReference>
<organism evidence="2 3">
    <name type="scientific">Ruficoccus amylovorans</name>
    <dbReference type="NCBI Taxonomy" id="1804625"/>
    <lineage>
        <taxon>Bacteria</taxon>
        <taxon>Pseudomonadati</taxon>
        <taxon>Verrucomicrobiota</taxon>
        <taxon>Opitutia</taxon>
        <taxon>Puniceicoccales</taxon>
        <taxon>Cerasicoccaceae</taxon>
        <taxon>Ruficoccus</taxon>
    </lineage>
</organism>
<evidence type="ECO:0000313" key="3">
    <source>
        <dbReference type="Proteomes" id="UP000546464"/>
    </source>
</evidence>
<gene>
    <name evidence="2" type="ORF">H5P28_08345</name>
</gene>